<reference evidence="12" key="1">
    <citation type="submission" date="2016-05" db="EMBL/GenBank/DDBJ databases">
        <title>Comparative genomics of biotechnologically important yeasts.</title>
        <authorList>
            <consortium name="DOE Joint Genome Institute"/>
            <person name="Riley R."/>
            <person name="Haridas S."/>
            <person name="Wolfe K.H."/>
            <person name="Lopes M.R."/>
            <person name="Hittinger C.T."/>
            <person name="Goker M."/>
            <person name="Salamov A."/>
            <person name="Wisecaver J."/>
            <person name="Long T.M."/>
            <person name="Aerts A.L."/>
            <person name="Barry K."/>
            <person name="Choi C."/>
            <person name="Clum A."/>
            <person name="Coughlan A.Y."/>
            <person name="Deshpande S."/>
            <person name="Douglass A.P."/>
            <person name="Hanson S.J."/>
            <person name="Klenk H.-P."/>
            <person name="Labutti K."/>
            <person name="Lapidus A."/>
            <person name="Lindquist E."/>
            <person name="Lipzen A."/>
            <person name="Meier-Kolthoff J.P."/>
            <person name="Ohm R.A."/>
            <person name="Otillar R.P."/>
            <person name="Pangilinan J."/>
            <person name="Peng Y."/>
            <person name="Rokas A."/>
            <person name="Rosa C.A."/>
            <person name="Scheuner C."/>
            <person name="Sibirny A.A."/>
            <person name="Slot J.C."/>
            <person name="Stielow J.B."/>
            <person name="Sun H."/>
            <person name="Kurtzman C.P."/>
            <person name="Blackwell M."/>
            <person name="Grigoriev I.V."/>
            <person name="Jeffries T.W."/>
        </authorList>
    </citation>
    <scope>NUCLEOTIDE SEQUENCE [LARGE SCALE GENOMIC DNA]</scope>
    <source>
        <strain evidence="12">NRRL Y-12698</strain>
    </source>
</reference>
<dbReference type="FunFam" id="3.30.420.10:FF:000059">
    <property type="entry name" value="Exosome complex exonuclease Rrp6"/>
    <property type="match status" value="1"/>
</dbReference>
<dbReference type="PANTHER" id="PTHR12124:SF47">
    <property type="entry name" value="EXOSOME COMPONENT 10"/>
    <property type="match status" value="1"/>
</dbReference>
<dbReference type="GO" id="GO:0000973">
    <property type="term" value="P:post-transcriptional tethering of RNA polymerase II gene DNA at nuclear periphery"/>
    <property type="evidence" value="ECO:0007669"/>
    <property type="project" value="EnsemblFungi"/>
</dbReference>
<dbReference type="GO" id="GO:0071035">
    <property type="term" value="P:nuclear polyadenylation-dependent rRNA catabolic process"/>
    <property type="evidence" value="ECO:0007669"/>
    <property type="project" value="EnsemblFungi"/>
</dbReference>
<dbReference type="GO" id="GO:0071028">
    <property type="term" value="P:nuclear mRNA surveillance"/>
    <property type="evidence" value="ECO:0007669"/>
    <property type="project" value="EnsemblFungi"/>
</dbReference>
<dbReference type="Pfam" id="PF00570">
    <property type="entry name" value="HRDC"/>
    <property type="match status" value="1"/>
</dbReference>
<dbReference type="Gene3D" id="3.30.420.10">
    <property type="entry name" value="Ribonuclease H-like superfamily/Ribonuclease H"/>
    <property type="match status" value="1"/>
</dbReference>
<dbReference type="PROSITE" id="PS50967">
    <property type="entry name" value="HRDC"/>
    <property type="match status" value="1"/>
</dbReference>
<dbReference type="GO" id="GO:0071051">
    <property type="term" value="P:poly(A)-dependent snoRNA 3'-end processing"/>
    <property type="evidence" value="ECO:0007669"/>
    <property type="project" value="EnsemblFungi"/>
</dbReference>
<evidence type="ECO:0000256" key="5">
    <source>
        <dbReference type="ARBA" id="ARBA00022835"/>
    </source>
</evidence>
<dbReference type="Pfam" id="PF08066">
    <property type="entry name" value="PMC2NT"/>
    <property type="match status" value="1"/>
</dbReference>
<dbReference type="GO" id="GO:0005730">
    <property type="term" value="C:nucleolus"/>
    <property type="evidence" value="ECO:0007669"/>
    <property type="project" value="EnsemblFungi"/>
</dbReference>
<keyword evidence="6" id="KW-0269">Exonuclease</keyword>
<comment type="subcellular location">
    <subcellularLocation>
        <location evidence="1">Nucleus</location>
    </subcellularLocation>
</comment>
<dbReference type="SMART" id="SM00341">
    <property type="entry name" value="HRDC"/>
    <property type="match status" value="1"/>
</dbReference>
<dbReference type="InterPro" id="IPR045092">
    <property type="entry name" value="Rrp6-like"/>
</dbReference>
<dbReference type="GO" id="GO:0071042">
    <property type="term" value="P:nuclear polyadenylation-dependent mRNA catabolic process"/>
    <property type="evidence" value="ECO:0007669"/>
    <property type="project" value="EnsemblFungi"/>
</dbReference>
<keyword evidence="3" id="KW-0540">Nuclease</keyword>
<dbReference type="GO" id="GO:0034475">
    <property type="term" value="P:U4 snRNA 3'-end processing"/>
    <property type="evidence" value="ECO:0007669"/>
    <property type="project" value="EnsemblFungi"/>
</dbReference>
<keyword evidence="2" id="KW-0698">rRNA processing</keyword>
<evidence type="ECO:0000313" key="11">
    <source>
        <dbReference type="EMBL" id="ODQ77937.1"/>
    </source>
</evidence>
<dbReference type="Proteomes" id="UP000094336">
    <property type="component" value="Unassembled WGS sequence"/>
</dbReference>
<dbReference type="CDD" id="cd06147">
    <property type="entry name" value="Rrp6p_like_exo"/>
    <property type="match status" value="1"/>
</dbReference>
<dbReference type="InterPro" id="IPR012337">
    <property type="entry name" value="RNaseH-like_sf"/>
</dbReference>
<dbReference type="InterPro" id="IPR002121">
    <property type="entry name" value="HRDC_dom"/>
</dbReference>
<dbReference type="GeneID" id="30145065"/>
<evidence type="ECO:0000256" key="9">
    <source>
        <dbReference type="SAM" id="MobiDB-lite"/>
    </source>
</evidence>
<comment type="similarity">
    <text evidence="8">Belongs to the exosome component 10/RRP6 family.</text>
</comment>
<evidence type="ECO:0000256" key="6">
    <source>
        <dbReference type="ARBA" id="ARBA00022839"/>
    </source>
</evidence>
<dbReference type="InterPro" id="IPR036397">
    <property type="entry name" value="RNaseH_sf"/>
</dbReference>
<dbReference type="PANTHER" id="PTHR12124">
    <property type="entry name" value="POLYMYOSITIS/SCLERODERMA AUTOANTIGEN-RELATED"/>
    <property type="match status" value="1"/>
</dbReference>
<dbReference type="GO" id="GO:0000175">
    <property type="term" value="F:3'-5'-RNA exonuclease activity"/>
    <property type="evidence" value="ECO:0007669"/>
    <property type="project" value="EnsemblFungi"/>
</dbReference>
<dbReference type="GO" id="GO:0042134">
    <property type="term" value="F:rRNA primary transcript binding"/>
    <property type="evidence" value="ECO:0007669"/>
    <property type="project" value="EnsemblFungi"/>
</dbReference>
<dbReference type="EMBL" id="KV454437">
    <property type="protein sequence ID" value="ODQ77937.1"/>
    <property type="molecule type" value="Genomic_DNA"/>
</dbReference>
<evidence type="ECO:0000256" key="8">
    <source>
        <dbReference type="ARBA" id="ARBA00043957"/>
    </source>
</evidence>
<dbReference type="SUPFAM" id="SSF47819">
    <property type="entry name" value="HRDC-like"/>
    <property type="match status" value="1"/>
</dbReference>
<keyword evidence="7" id="KW-0539">Nucleus</keyword>
<dbReference type="InterPro" id="IPR010997">
    <property type="entry name" value="HRDC-like_sf"/>
</dbReference>
<dbReference type="GO" id="GO:0032204">
    <property type="term" value="P:regulation of telomere maintenance"/>
    <property type="evidence" value="ECO:0007669"/>
    <property type="project" value="EnsemblFungi"/>
</dbReference>
<dbReference type="GO" id="GO:0071036">
    <property type="term" value="P:nuclear polyadenylation-dependent snoRNA catabolic process"/>
    <property type="evidence" value="ECO:0007669"/>
    <property type="project" value="EnsemblFungi"/>
</dbReference>
<sequence length="739" mass="83730">MSEPFETLLPKLLGTVRASAALAAQDVNFYKSLDGGLAAQIELIAGKILDATNILIQLTDDLADALESGAENLDDSWKTVANVLDNLFEKTDIAVDDNRRSRNKEAPVQERDSNMTYLEDVSASLDRPKSAKRMGKPQLQFRVPVDNSESHAFKPLLTEKPHATVSLEEVSVMVTPELEEDPCYFPHPYAAEIDAQPYPSSILEVSEPIKSQPWETTSAIWVDTVEARDAMLVELRKALEIAVDLEHHDYRTYYGLVCLMQISTSEQDWIVDTLALRDDLQVLNEVFADPGVVKVLHGAFMDIIWLQRDLGLYVVSLFDTYHACRLLGLPKHSLAYLLERFVQFKTSKKYQLADWRIRPLPQPMVAYARSDTHFLLEIFHLLRNQLVQTGKMAEVLYESRQVAKRRFEYTKYKPALATSLVATPLNDKSEPWRPLMNQYNLPFSKRPLVVALYEWRDAMARRDDESTRYVMPNQLLVSLVALAPIDATGVLSASNFITDHVRVNAKEVATLIEQTLQTIDAEDFEIMNTMAKMETVEETVDLDFVQKLDANFALLAQTLPETTHLVKNNSRLLTQAMTHDAVWSVEYGAEKTTTNISVTAERIALIQETLAAMNDQEVVVHEPPVFETDEAVTVVEEEEYVPILKEQRLDPNEVITLRKKQTANHRNSKQLAQSEGDAFDYKSADKVLLNPVRERPQKGKKRNTAFDPYSQESEGPKPAKRANTFNSGKTSSFVQKRKR</sequence>
<dbReference type="GO" id="GO:0071039">
    <property type="term" value="P:nuclear polyadenylation-dependent CUT catabolic process"/>
    <property type="evidence" value="ECO:0007669"/>
    <property type="project" value="EnsemblFungi"/>
</dbReference>
<dbReference type="InterPro" id="IPR049559">
    <property type="entry name" value="Rrp6p-like_exo"/>
</dbReference>
<keyword evidence="5" id="KW-0271">Exosome</keyword>
<dbReference type="OrthoDB" id="2250022at2759"/>
<dbReference type="STRING" id="984486.A0A1E3QLT4"/>
<accession>A0A1E3QLT4</accession>
<dbReference type="GO" id="GO:0071038">
    <property type="term" value="P:TRAMP-dependent tRNA surveillance pathway"/>
    <property type="evidence" value="ECO:0007669"/>
    <property type="project" value="EnsemblFungi"/>
</dbReference>
<evidence type="ECO:0000256" key="1">
    <source>
        <dbReference type="ARBA" id="ARBA00004123"/>
    </source>
</evidence>
<evidence type="ECO:0000313" key="12">
    <source>
        <dbReference type="Proteomes" id="UP000094336"/>
    </source>
</evidence>
<evidence type="ECO:0000256" key="2">
    <source>
        <dbReference type="ARBA" id="ARBA00022552"/>
    </source>
</evidence>
<dbReference type="SMART" id="SM00474">
    <property type="entry name" value="35EXOc"/>
    <property type="match status" value="1"/>
</dbReference>
<organism evidence="11 12">
    <name type="scientific">Babjeviella inositovora NRRL Y-12698</name>
    <dbReference type="NCBI Taxonomy" id="984486"/>
    <lineage>
        <taxon>Eukaryota</taxon>
        <taxon>Fungi</taxon>
        <taxon>Dikarya</taxon>
        <taxon>Ascomycota</taxon>
        <taxon>Saccharomycotina</taxon>
        <taxon>Pichiomycetes</taxon>
        <taxon>Serinales incertae sedis</taxon>
        <taxon>Babjeviella</taxon>
    </lineage>
</organism>
<dbReference type="RefSeq" id="XP_018983265.1">
    <property type="nucleotide sequence ID" value="XM_019127212.1"/>
</dbReference>
<keyword evidence="12" id="KW-1185">Reference proteome</keyword>
<dbReference type="GO" id="GO:0003727">
    <property type="term" value="F:single-stranded RNA binding"/>
    <property type="evidence" value="ECO:0007669"/>
    <property type="project" value="TreeGrafter"/>
</dbReference>
<keyword evidence="4" id="KW-0378">Hydrolase</keyword>
<dbReference type="InterPro" id="IPR002562">
    <property type="entry name" value="3'-5'_exonuclease_dom"/>
</dbReference>
<dbReference type="GO" id="GO:0000467">
    <property type="term" value="P:exonucleolytic trimming to generate mature 3'-end of 5.8S rRNA from tricistronic rRNA transcript (SSU-rRNA, 5.8S rRNA, LSU-rRNA)"/>
    <property type="evidence" value="ECO:0007669"/>
    <property type="project" value="EnsemblFungi"/>
</dbReference>
<dbReference type="SUPFAM" id="SSF53098">
    <property type="entry name" value="Ribonuclease H-like"/>
    <property type="match status" value="1"/>
</dbReference>
<dbReference type="GO" id="GO:0000166">
    <property type="term" value="F:nucleotide binding"/>
    <property type="evidence" value="ECO:0007669"/>
    <property type="project" value="InterPro"/>
</dbReference>
<dbReference type="Pfam" id="PF01612">
    <property type="entry name" value="DNA_pol_A_exo1"/>
    <property type="match status" value="1"/>
</dbReference>
<dbReference type="GO" id="GO:0034476">
    <property type="term" value="P:U5 snRNA 3'-end processing"/>
    <property type="evidence" value="ECO:0007669"/>
    <property type="project" value="EnsemblFungi"/>
</dbReference>
<dbReference type="InterPro" id="IPR012588">
    <property type="entry name" value="Exosome-assoc_fac_Rrp6_N"/>
</dbReference>
<dbReference type="GO" id="GO:0071037">
    <property type="term" value="P:nuclear polyadenylation-dependent snRNA catabolic process"/>
    <property type="evidence" value="ECO:0007669"/>
    <property type="project" value="EnsemblFungi"/>
</dbReference>
<evidence type="ECO:0000256" key="3">
    <source>
        <dbReference type="ARBA" id="ARBA00022722"/>
    </source>
</evidence>
<evidence type="ECO:0000256" key="4">
    <source>
        <dbReference type="ARBA" id="ARBA00022801"/>
    </source>
</evidence>
<evidence type="ECO:0000259" key="10">
    <source>
        <dbReference type="PROSITE" id="PS50967"/>
    </source>
</evidence>
<dbReference type="GO" id="GO:0071044">
    <property type="term" value="P:histone mRNA catabolic process"/>
    <property type="evidence" value="ECO:0007669"/>
    <property type="project" value="EnsemblFungi"/>
</dbReference>
<name>A0A1E3QLT4_9ASCO</name>
<dbReference type="InterPro" id="IPR044876">
    <property type="entry name" value="HRDC_dom_sf"/>
</dbReference>
<proteinExistence type="inferred from homology"/>
<feature type="domain" description="HRDC" evidence="10">
    <location>
        <begin position="442"/>
        <end position="522"/>
    </location>
</feature>
<dbReference type="AlphaFoldDB" id="A0A1E3QLT4"/>
<evidence type="ECO:0000256" key="7">
    <source>
        <dbReference type="ARBA" id="ARBA00023242"/>
    </source>
</evidence>
<feature type="region of interest" description="Disordered" evidence="9">
    <location>
        <begin position="687"/>
        <end position="739"/>
    </location>
</feature>
<feature type="compositionally biased region" description="Polar residues" evidence="9">
    <location>
        <begin position="723"/>
        <end position="739"/>
    </location>
</feature>
<dbReference type="Gene3D" id="1.10.150.80">
    <property type="entry name" value="HRDC domain"/>
    <property type="match status" value="1"/>
</dbReference>
<dbReference type="GO" id="GO:0071040">
    <property type="term" value="P:nuclear polyadenylation-dependent antisense transcript catabolic process"/>
    <property type="evidence" value="ECO:0007669"/>
    <property type="project" value="EnsemblFungi"/>
</dbReference>
<dbReference type="GO" id="GO:0000176">
    <property type="term" value="C:nuclear exosome (RNase complex)"/>
    <property type="evidence" value="ECO:0007669"/>
    <property type="project" value="EnsemblFungi"/>
</dbReference>
<protein>
    <recommendedName>
        <fullName evidence="10">HRDC domain-containing protein</fullName>
    </recommendedName>
</protein>
<dbReference type="GO" id="GO:0034473">
    <property type="term" value="P:U1 snRNA 3'-end processing"/>
    <property type="evidence" value="ECO:0007669"/>
    <property type="project" value="EnsemblFungi"/>
</dbReference>
<gene>
    <name evidence="11" type="ORF">BABINDRAFT_14926</name>
</gene>